<dbReference type="InterPro" id="IPR029472">
    <property type="entry name" value="Copia-like_N"/>
</dbReference>
<feature type="region of interest" description="Disordered" evidence="5">
    <location>
        <begin position="1"/>
        <end position="21"/>
    </location>
</feature>
<dbReference type="Gene3D" id="3.30.420.10">
    <property type="entry name" value="Ribonuclease H-like superfamily/Ribonuclease H"/>
    <property type="match status" value="1"/>
</dbReference>
<dbReference type="GO" id="GO:0003676">
    <property type="term" value="F:nucleic acid binding"/>
    <property type="evidence" value="ECO:0007669"/>
    <property type="project" value="InterPro"/>
</dbReference>
<reference evidence="7" key="2">
    <citation type="journal article" date="2024" name="Plant">
        <title>Genomic evolution and insights into agronomic trait innovations of Sesamum species.</title>
        <authorList>
            <person name="Miao H."/>
            <person name="Wang L."/>
            <person name="Qu L."/>
            <person name="Liu H."/>
            <person name="Sun Y."/>
            <person name="Le M."/>
            <person name="Wang Q."/>
            <person name="Wei S."/>
            <person name="Zheng Y."/>
            <person name="Lin W."/>
            <person name="Duan Y."/>
            <person name="Cao H."/>
            <person name="Xiong S."/>
            <person name="Wang X."/>
            <person name="Wei L."/>
            <person name="Li C."/>
            <person name="Ma Q."/>
            <person name="Ju M."/>
            <person name="Zhao R."/>
            <person name="Li G."/>
            <person name="Mu C."/>
            <person name="Tian Q."/>
            <person name="Mei H."/>
            <person name="Zhang T."/>
            <person name="Gao T."/>
            <person name="Zhang H."/>
        </authorList>
    </citation>
    <scope>NUCLEOTIDE SEQUENCE</scope>
    <source>
        <strain evidence="7">G02</strain>
    </source>
</reference>
<organism evidence="7">
    <name type="scientific">Sesamum radiatum</name>
    <name type="common">Black benniseed</name>
    <dbReference type="NCBI Taxonomy" id="300843"/>
    <lineage>
        <taxon>Eukaryota</taxon>
        <taxon>Viridiplantae</taxon>
        <taxon>Streptophyta</taxon>
        <taxon>Embryophyta</taxon>
        <taxon>Tracheophyta</taxon>
        <taxon>Spermatophyta</taxon>
        <taxon>Magnoliopsida</taxon>
        <taxon>eudicotyledons</taxon>
        <taxon>Gunneridae</taxon>
        <taxon>Pentapetalae</taxon>
        <taxon>asterids</taxon>
        <taxon>lamiids</taxon>
        <taxon>Lamiales</taxon>
        <taxon>Pedaliaceae</taxon>
        <taxon>Sesamum</taxon>
    </lineage>
</organism>
<dbReference type="PROSITE" id="PS50994">
    <property type="entry name" value="INTEGRASE"/>
    <property type="match status" value="1"/>
</dbReference>
<name>A0AAW2R484_SESRA</name>
<dbReference type="Pfam" id="PF07727">
    <property type="entry name" value="RVT_2"/>
    <property type="match status" value="1"/>
</dbReference>
<keyword evidence="4" id="KW-0378">Hydrolase</keyword>
<evidence type="ECO:0000256" key="5">
    <source>
        <dbReference type="SAM" id="MobiDB-lite"/>
    </source>
</evidence>
<evidence type="ECO:0000256" key="1">
    <source>
        <dbReference type="ARBA" id="ARBA00022670"/>
    </source>
</evidence>
<dbReference type="CDD" id="cd09272">
    <property type="entry name" value="RNase_HI_RT_Ty1"/>
    <property type="match status" value="1"/>
</dbReference>
<evidence type="ECO:0000259" key="6">
    <source>
        <dbReference type="PROSITE" id="PS50994"/>
    </source>
</evidence>
<dbReference type="Pfam" id="PF14244">
    <property type="entry name" value="Retrotran_gag_3"/>
    <property type="match status" value="1"/>
</dbReference>
<dbReference type="InterPro" id="IPR036397">
    <property type="entry name" value="RNaseH_sf"/>
</dbReference>
<dbReference type="SUPFAM" id="SSF56672">
    <property type="entry name" value="DNA/RNA polymerases"/>
    <property type="match status" value="1"/>
</dbReference>
<dbReference type="InterPro" id="IPR013103">
    <property type="entry name" value="RVT_2"/>
</dbReference>
<dbReference type="InterPro" id="IPR001584">
    <property type="entry name" value="Integrase_cat-core"/>
</dbReference>
<feature type="domain" description="Integrase catalytic" evidence="6">
    <location>
        <begin position="548"/>
        <end position="723"/>
    </location>
</feature>
<dbReference type="Pfam" id="PF13976">
    <property type="entry name" value="gag_pre-integrs"/>
    <property type="match status" value="1"/>
</dbReference>
<dbReference type="GO" id="GO:0006508">
    <property type="term" value="P:proteolysis"/>
    <property type="evidence" value="ECO:0007669"/>
    <property type="project" value="UniProtKB-KW"/>
</dbReference>
<reference evidence="7" key="1">
    <citation type="submission" date="2020-06" db="EMBL/GenBank/DDBJ databases">
        <authorList>
            <person name="Li T."/>
            <person name="Hu X."/>
            <person name="Zhang T."/>
            <person name="Song X."/>
            <person name="Zhang H."/>
            <person name="Dai N."/>
            <person name="Sheng W."/>
            <person name="Hou X."/>
            <person name="Wei L."/>
        </authorList>
    </citation>
    <scope>NUCLEOTIDE SEQUENCE</scope>
    <source>
        <strain evidence="7">G02</strain>
        <tissue evidence="7">Leaf</tissue>
    </source>
</reference>
<keyword evidence="1" id="KW-0645">Protease</keyword>
<evidence type="ECO:0000256" key="2">
    <source>
        <dbReference type="ARBA" id="ARBA00022723"/>
    </source>
</evidence>
<accession>A0AAW2R484</accession>
<dbReference type="EMBL" id="JACGWJ010000014">
    <property type="protein sequence ID" value="KAL0374388.1"/>
    <property type="molecule type" value="Genomic_DNA"/>
</dbReference>
<dbReference type="PANTHER" id="PTHR42648">
    <property type="entry name" value="TRANSPOSASE, PUTATIVE-RELATED"/>
    <property type="match status" value="1"/>
</dbReference>
<dbReference type="SUPFAM" id="SSF53098">
    <property type="entry name" value="Ribonuclease H-like"/>
    <property type="match status" value="1"/>
</dbReference>
<keyword evidence="3" id="KW-0064">Aspartyl protease</keyword>
<dbReference type="GO" id="GO:0015074">
    <property type="term" value="P:DNA integration"/>
    <property type="evidence" value="ECO:0007669"/>
    <property type="project" value="InterPro"/>
</dbReference>
<dbReference type="Pfam" id="PF22936">
    <property type="entry name" value="Pol_BBD"/>
    <property type="match status" value="1"/>
</dbReference>
<dbReference type="InterPro" id="IPR012337">
    <property type="entry name" value="RNaseH-like_sf"/>
</dbReference>
<feature type="compositionally biased region" description="Pro residues" evidence="5">
    <location>
        <begin position="839"/>
        <end position="859"/>
    </location>
</feature>
<keyword evidence="2" id="KW-0479">Metal-binding</keyword>
<evidence type="ECO:0000256" key="3">
    <source>
        <dbReference type="ARBA" id="ARBA00022750"/>
    </source>
</evidence>
<dbReference type="Pfam" id="PF25597">
    <property type="entry name" value="SH3_retrovirus"/>
    <property type="match status" value="1"/>
</dbReference>
<dbReference type="PANTHER" id="PTHR42648:SF31">
    <property type="entry name" value="RNA-DIRECTED DNA POLYMERASE"/>
    <property type="match status" value="1"/>
</dbReference>
<protein>
    <submittedName>
        <fullName evidence="7">Retrovirus-related Pol polyprotein from transposon RE1</fullName>
    </submittedName>
</protein>
<dbReference type="InterPro" id="IPR025724">
    <property type="entry name" value="GAG-pre-integrase_dom"/>
</dbReference>
<dbReference type="InterPro" id="IPR057670">
    <property type="entry name" value="SH3_retrovirus"/>
</dbReference>
<dbReference type="GO" id="GO:0004190">
    <property type="term" value="F:aspartic-type endopeptidase activity"/>
    <property type="evidence" value="ECO:0007669"/>
    <property type="project" value="UniProtKB-KW"/>
</dbReference>
<dbReference type="InterPro" id="IPR054722">
    <property type="entry name" value="PolX-like_BBD"/>
</dbReference>
<sequence length="1438" mass="161514">MAAGEGTAITELSTAEKNRRETDLESPGMVFVSSPLNGENYLVWSRAMKFALGSRMKLSFIDGRSVRPPEDSPDFDEWIRKDYLVITWILNNVSKSIVDAFMYVTSARSLWLELEARYGRSNGPMIYNLEREISAISQGDLSITDYYTKLRKLWDELACLDPLPICTCTAHRSMVIREASHQLMQFLMGLSSPFANVRSQILVMDPRPDVTKAFSMLLNVEKELQVQIHLPEQGKALAFKTEHKEEQSALPSLCHIKSRTFVDKRSLFCDHCQRSGHTKETCFKLHGTPDWYRDLGDKKRKGAGRGRGVFAGNVNAVPNQSMKGGDANLSEILRTELRKLLKEENTAVGGQHTPLDLMHVNFANAQEFADTGATRHVCADLHSFTHSVKPIHNTKVHLPDGSEKLVAHIGNVQMTSNITLEHVLHIPSFSVNLMSVSQLCNSLPVTFEFTNTCCILQDLRTKDKLAVGRLVGKLYILDDTSFSDQQIQFTHVPPSVSSAIDSTCNDSLWHLRLGHSSYQAIKHISELHIKHMPSVTPCHVCHLSKQHRLSFPLSDTRVTRVFSLIHMDIWGPYKTSTVSGCSYFLTIVDHFSRNTWTYLLKFKSQVTDCIESFIKMVYTQFDCKIKTIRTDNGAEFLSTQCQAIFQNHGIFHQRTCPYTPQQNGVAEHKHKHLLAIARALLFQASLPERFWGDCLLTATYIINRTPSHVLNWSTPYKLLFGKTPTYSHMKVFGCLCYATNTNPHKTKFSPRASRCVFLGYTPGQKGYKVYDLSSKSYFISRDVVFYESVFPYATDDPAPQVSCPIPLIPHTETDVPITPIRNNVGVSAPLESPSILESPTPPTSPIHNPPIIEPAPPTPRRSTRVSTKPTWMNDFYCHLGSSNSPYIFSGFSSAYTCFVASLSAMQEPRTYKEAAASTEWREAMNDEIKALERNQTWEITSLPPGKRAIGCKWVFRLKLRDDGIVDRYKARLVAKGYTQVEGVDYVEAFSPVAKPVTVRLLLTVAAARGWAIHQLDVNNAFLHGRLDEEIFMHPPEGYQVPVGSVCRLTRSLYGLKQASRQWNQEFTTRLQRYGFTQSCHDHCLFTMGSDHQFIALLIYVDDVLVVSPSLDLIASVKQYLHRLFTIKDLGTARYFLGLQIARSEAGISLTQSKYIHDILTDTGLLSAKSVTSPLPQGIKLCSTSGSLLSDPEPYRRLIGRLLYLGFTRPDISYGVQQLSQYLLHPCEDHWNAALHLVRYLRGTSHMGLFFPFSSSLNLKAYCDADWGSCLDTRRSITGFCIFLAEAEYRSLASTVCELQWVSYMLPTLGVSSPLPIPLYCDNKAALHIMANPVFHERTKHLDIDCHVVRNQYRAGFVLPSFIRSKEQLADLFTKNLSGPSFASLLSKMDLFSLSLGPSCGGSVGMVAALFLQIGEEDDADSSTSSYFSADSTFHIDAG</sequence>
<dbReference type="Pfam" id="PF00665">
    <property type="entry name" value="rve"/>
    <property type="match status" value="1"/>
</dbReference>
<evidence type="ECO:0000256" key="4">
    <source>
        <dbReference type="ARBA" id="ARBA00022801"/>
    </source>
</evidence>
<evidence type="ECO:0000313" key="7">
    <source>
        <dbReference type="EMBL" id="KAL0374388.1"/>
    </source>
</evidence>
<dbReference type="InterPro" id="IPR043502">
    <property type="entry name" value="DNA/RNA_pol_sf"/>
</dbReference>
<feature type="region of interest" description="Disordered" evidence="5">
    <location>
        <begin position="834"/>
        <end position="865"/>
    </location>
</feature>
<comment type="caution">
    <text evidence="7">The sequence shown here is derived from an EMBL/GenBank/DDBJ whole genome shotgun (WGS) entry which is preliminary data.</text>
</comment>
<dbReference type="InterPro" id="IPR039537">
    <property type="entry name" value="Retrotran_Ty1/copia-like"/>
</dbReference>
<dbReference type="GO" id="GO:0046872">
    <property type="term" value="F:metal ion binding"/>
    <property type="evidence" value="ECO:0007669"/>
    <property type="project" value="UniProtKB-KW"/>
</dbReference>
<gene>
    <name evidence="7" type="ORF">Sradi_3354500</name>
</gene>
<proteinExistence type="predicted"/>